<gene>
    <name evidence="2" type="ORF">B4N89_12480</name>
</gene>
<dbReference type="PANTHER" id="PTHR34075:SF5">
    <property type="entry name" value="BLR3430 PROTEIN"/>
    <property type="match status" value="1"/>
</dbReference>
<dbReference type="AlphaFoldDB" id="A0A1T3NY12"/>
<reference evidence="2 3" key="1">
    <citation type="submission" date="2017-03" db="EMBL/GenBank/DDBJ databases">
        <title>Draft genome sequence of Streptomyces scabrisporus NF3, endophyte isolated from Amphipterygium adstringens.</title>
        <authorList>
            <person name="Vazquez M."/>
            <person name="Ceapa C.D."/>
            <person name="Rodriguez Luna D."/>
            <person name="Sanchez Esquivel S."/>
        </authorList>
    </citation>
    <scope>NUCLEOTIDE SEQUENCE [LARGE SCALE GENOMIC DNA]</scope>
    <source>
        <strain evidence="2 3">NF3</strain>
    </source>
</reference>
<dbReference type="RefSeq" id="WP_078975933.1">
    <property type="nucleotide sequence ID" value="NZ_MWQN01000001.1"/>
</dbReference>
<accession>A0A1T3NY12</accession>
<dbReference type="Pfam" id="PF01796">
    <property type="entry name" value="OB_ChsH2_C"/>
    <property type="match status" value="2"/>
</dbReference>
<name>A0A1T3NY12_9ACTN</name>
<dbReference type="STRING" id="159449.B4N89_12480"/>
<sequence>MTVSTQTVSTIQFPYKRTLGPVMGRFFSELTARRIVGIRSGERVIVPPMEYDPETGNELARDFVEVGPAGTVRSWTWVAEPIESHPLERPFAFVLIRLDGADTDMVHVLDAGAEDAVYTGMRVAPRWRDEPVGRIDDIVCFVPGERAEAPEGEPGEAREVTTMEYFSTITYTDVLSPTLVRYASNLRAGKLTGQRCPRCNRVFLGRGYCSVDAIRLGPELDEDLPDRGVVSNYTIVTPTPYPGQKETEPFARASVVLEGDEMVIAQQQILDLPVSEIRVGMRVRAEWMPEAERDAAEITSKGWGTVAGFIKGWRPTGEPDEPAEQYMNRVF</sequence>
<evidence type="ECO:0000313" key="2">
    <source>
        <dbReference type="EMBL" id="OPC81654.1"/>
    </source>
</evidence>
<comment type="caution">
    <text evidence="2">The sequence shown here is derived from an EMBL/GenBank/DDBJ whole genome shotgun (WGS) entry which is preliminary data.</text>
</comment>
<evidence type="ECO:0000259" key="1">
    <source>
        <dbReference type="Pfam" id="PF01796"/>
    </source>
</evidence>
<dbReference type="InterPro" id="IPR002878">
    <property type="entry name" value="ChsH2_C"/>
</dbReference>
<evidence type="ECO:0000313" key="3">
    <source>
        <dbReference type="Proteomes" id="UP000190037"/>
    </source>
</evidence>
<dbReference type="SUPFAM" id="SSF50249">
    <property type="entry name" value="Nucleic acid-binding proteins"/>
    <property type="match status" value="2"/>
</dbReference>
<feature type="domain" description="ChsH2 C-terminal OB-fold" evidence="1">
    <location>
        <begin position="223"/>
        <end position="287"/>
    </location>
</feature>
<dbReference type="Proteomes" id="UP000190037">
    <property type="component" value="Unassembled WGS sequence"/>
</dbReference>
<dbReference type="InterPro" id="IPR012340">
    <property type="entry name" value="NA-bd_OB-fold"/>
</dbReference>
<dbReference type="EMBL" id="MWQN01000001">
    <property type="protein sequence ID" value="OPC81654.1"/>
    <property type="molecule type" value="Genomic_DNA"/>
</dbReference>
<dbReference type="OrthoDB" id="5124195at2"/>
<proteinExistence type="predicted"/>
<dbReference type="Gene3D" id="6.10.30.10">
    <property type="match status" value="2"/>
</dbReference>
<protein>
    <recommendedName>
        <fullName evidence="1">ChsH2 C-terminal OB-fold domain-containing protein</fullName>
    </recommendedName>
</protein>
<keyword evidence="3" id="KW-1185">Reference proteome</keyword>
<dbReference type="eggNOG" id="COG1545">
    <property type="taxonomic scope" value="Bacteria"/>
</dbReference>
<organism evidence="2 3">
    <name type="scientific">Embleya scabrispora</name>
    <dbReference type="NCBI Taxonomy" id="159449"/>
    <lineage>
        <taxon>Bacteria</taxon>
        <taxon>Bacillati</taxon>
        <taxon>Actinomycetota</taxon>
        <taxon>Actinomycetes</taxon>
        <taxon>Kitasatosporales</taxon>
        <taxon>Streptomycetaceae</taxon>
        <taxon>Embleya</taxon>
    </lineage>
</organism>
<feature type="domain" description="ChsH2 C-terminal OB-fold" evidence="1">
    <location>
        <begin position="64"/>
        <end position="128"/>
    </location>
</feature>
<dbReference type="PANTHER" id="PTHR34075">
    <property type="entry name" value="BLR3430 PROTEIN"/>
    <property type="match status" value="1"/>
</dbReference>
<dbReference type="InterPro" id="IPR052513">
    <property type="entry name" value="Thioester_dehydratase-like"/>
</dbReference>